<dbReference type="PANTHER" id="PTHR24559">
    <property type="entry name" value="TRANSPOSON TY3-I GAG-POL POLYPROTEIN"/>
    <property type="match status" value="1"/>
</dbReference>
<gene>
    <name evidence="5" type="ORF">O181_015821</name>
</gene>
<feature type="region of interest" description="Disordered" evidence="1">
    <location>
        <begin position="43"/>
        <end position="103"/>
    </location>
</feature>
<sequence>MSSIFPLQMKRRSQARTQAVLTPTPRAPLNGTPAVPQLRAHLNRGPNVQGAEPSRKEGRVPRISSSFSGVVGRFPGLSRTTLKGPSSGGPTPAQSNQSVSHQSEPSLLAIMQQITQIMANLQAASSSEASRPPAFKTPSMEAPECFDSTQPFKVRSFIQSCQLIFHNDLANVSQDRKKFLYVTSFLIGRAAKWIEPYISNLTNQDTNYLLNSWNLFESQLFTLFGDQNEVSKPEAELDSLRMKEVIDTSKGEDLILGFDFINRLNTSIDCRQGLLTFNADNKDYYYPSKSFCNDFLYTKSCAALVGDSRTPSSPSSVHIPSLNSHQSLLSFRAEVFKEIQDHDSLEELWDEEKDPEEIETMMKVFPSVYHKYLDVFSKVKEDKLAPHCTCDHHIELEGSLPSAGVIYSLSNQESDTLRAYISENVEKGFMQPSSSSTGAAVLFVKKKNGGLHLCVYYRKLNSVTRKNKYPVPPMNHLLILFNGSSIFSNIYCCGAYNRLRIKKGDEHLRCFGTKYGIYEYLVMPFGLANAPASFQNLVNDTFYDILDIYVVVYLDYIMVFYKSEEEHVTHLSTVLARLRANNLFDMASKPQDRPSKSLANSQLATPKKPQGTSIIPWLCNPYHHLIKNYSKKISSITSFLKKDSHFPLHEEALRQFQQLKEAFTIAPLLSHFYPSLTTIVETDASDYALVAVLSQISDSGKHPIAFYSLLERFSTFSSSFEVPTNHSSLQSFISSKILSCHQAHWAEFHFSITYRPGHLATLPDALSQWDTIYPERVEDFISKNPMNYQKIIKKDEIQASQFLAVKVESFSSLIDSIQKELWKDSQYRSILEDLGKGKSVQDYSLDSSPQLLLFKDRVVVPNDPTIQPNILQKRHESPLARYPGQEKTLKLVKWDLHWPGMTQFIKDYVSYCQQCSRNKNIHHKKFGLLKPLPIPNGLGICLSMDFITQ</sequence>
<dbReference type="Proteomes" id="UP000765509">
    <property type="component" value="Unassembled WGS sequence"/>
</dbReference>
<feature type="compositionally biased region" description="Polar residues" evidence="1">
    <location>
        <begin position="78"/>
        <end position="103"/>
    </location>
</feature>
<dbReference type="CDD" id="cd01647">
    <property type="entry name" value="RT_LTR"/>
    <property type="match status" value="1"/>
</dbReference>
<evidence type="ECO:0000313" key="5">
    <source>
        <dbReference type="EMBL" id="MBW0476106.1"/>
    </source>
</evidence>
<comment type="caution">
    <text evidence="5">The sequence shown here is derived from an EMBL/GenBank/DDBJ whole genome shotgun (WGS) entry which is preliminary data.</text>
</comment>
<dbReference type="EMBL" id="AVOT02004347">
    <property type="protein sequence ID" value="MBW0476106.1"/>
    <property type="molecule type" value="Genomic_DNA"/>
</dbReference>
<dbReference type="InterPro" id="IPR000477">
    <property type="entry name" value="RT_dom"/>
</dbReference>
<evidence type="ECO:0000256" key="1">
    <source>
        <dbReference type="SAM" id="MobiDB-lite"/>
    </source>
</evidence>
<dbReference type="OrthoDB" id="2505288at2759"/>
<protein>
    <recommendedName>
        <fullName evidence="7">Integrase zinc-binding domain-containing protein</fullName>
    </recommendedName>
</protein>
<dbReference type="Gene3D" id="1.10.340.70">
    <property type="match status" value="1"/>
</dbReference>
<dbReference type="SUPFAM" id="SSF56672">
    <property type="entry name" value="DNA/RNA polymerases"/>
    <property type="match status" value="1"/>
</dbReference>
<evidence type="ECO:0000259" key="2">
    <source>
        <dbReference type="Pfam" id="PF00078"/>
    </source>
</evidence>
<proteinExistence type="predicted"/>
<feature type="domain" description="Reverse transcriptase/retrotransposon-derived protein RNase H-like" evidence="3">
    <location>
        <begin position="650"/>
        <end position="708"/>
    </location>
</feature>
<dbReference type="Pfam" id="PF00078">
    <property type="entry name" value="RVT_1"/>
    <property type="match status" value="1"/>
</dbReference>
<accession>A0A9Q3C4G6</accession>
<dbReference type="InterPro" id="IPR041588">
    <property type="entry name" value="Integrase_H2C2"/>
</dbReference>
<dbReference type="InterPro" id="IPR053134">
    <property type="entry name" value="RNA-dir_DNA_polymerase"/>
</dbReference>
<dbReference type="AlphaFoldDB" id="A0A9Q3C4G6"/>
<dbReference type="InterPro" id="IPR041577">
    <property type="entry name" value="RT_RNaseH_2"/>
</dbReference>
<dbReference type="PANTHER" id="PTHR24559:SF440">
    <property type="entry name" value="RIBONUCLEASE H"/>
    <property type="match status" value="1"/>
</dbReference>
<name>A0A9Q3C4G6_9BASI</name>
<keyword evidence="6" id="KW-1185">Reference proteome</keyword>
<evidence type="ECO:0000259" key="4">
    <source>
        <dbReference type="Pfam" id="PF17921"/>
    </source>
</evidence>
<feature type="domain" description="Integrase zinc-binding" evidence="4">
    <location>
        <begin position="864"/>
        <end position="920"/>
    </location>
</feature>
<dbReference type="Pfam" id="PF17921">
    <property type="entry name" value="Integrase_H2C2"/>
    <property type="match status" value="1"/>
</dbReference>
<evidence type="ECO:0000259" key="3">
    <source>
        <dbReference type="Pfam" id="PF17919"/>
    </source>
</evidence>
<dbReference type="InterPro" id="IPR043502">
    <property type="entry name" value="DNA/RNA_pol_sf"/>
</dbReference>
<dbReference type="Gene3D" id="3.30.70.270">
    <property type="match status" value="2"/>
</dbReference>
<evidence type="ECO:0008006" key="7">
    <source>
        <dbReference type="Google" id="ProtNLM"/>
    </source>
</evidence>
<evidence type="ECO:0000313" key="6">
    <source>
        <dbReference type="Proteomes" id="UP000765509"/>
    </source>
</evidence>
<feature type="domain" description="Reverse transcriptase" evidence="2">
    <location>
        <begin position="444"/>
        <end position="583"/>
    </location>
</feature>
<dbReference type="InterPro" id="IPR043128">
    <property type="entry name" value="Rev_trsase/Diguanyl_cyclase"/>
</dbReference>
<organism evidence="5 6">
    <name type="scientific">Austropuccinia psidii MF-1</name>
    <dbReference type="NCBI Taxonomy" id="1389203"/>
    <lineage>
        <taxon>Eukaryota</taxon>
        <taxon>Fungi</taxon>
        <taxon>Dikarya</taxon>
        <taxon>Basidiomycota</taxon>
        <taxon>Pucciniomycotina</taxon>
        <taxon>Pucciniomycetes</taxon>
        <taxon>Pucciniales</taxon>
        <taxon>Sphaerophragmiaceae</taxon>
        <taxon>Austropuccinia</taxon>
    </lineage>
</organism>
<dbReference type="Gene3D" id="3.10.10.10">
    <property type="entry name" value="HIV Type 1 Reverse Transcriptase, subunit A, domain 1"/>
    <property type="match status" value="1"/>
</dbReference>
<reference evidence="5" key="1">
    <citation type="submission" date="2021-03" db="EMBL/GenBank/DDBJ databases">
        <title>Draft genome sequence of rust myrtle Austropuccinia psidii MF-1, a brazilian biotype.</title>
        <authorList>
            <person name="Quecine M.C."/>
            <person name="Pachon D.M.R."/>
            <person name="Bonatelli M.L."/>
            <person name="Correr F.H."/>
            <person name="Franceschini L.M."/>
            <person name="Leite T.F."/>
            <person name="Margarido G.R.A."/>
            <person name="Almeida C.A."/>
            <person name="Ferrarezi J.A."/>
            <person name="Labate C.A."/>
        </authorList>
    </citation>
    <scope>NUCLEOTIDE SEQUENCE</scope>
    <source>
        <strain evidence="5">MF-1</strain>
    </source>
</reference>
<feature type="region of interest" description="Disordered" evidence="1">
    <location>
        <begin position="587"/>
        <end position="610"/>
    </location>
</feature>
<dbReference type="Pfam" id="PF17919">
    <property type="entry name" value="RT_RNaseH_2"/>
    <property type="match status" value="1"/>
</dbReference>